<sequence length="278" mass="29713">MSVRVMNKGSSVEASGGGYVHGIPFISLIDSSPEICNGDRRFSVQETVVARPPEVKKKVKTCSSSSTSSIGKDSDVSSGKSVENSGDSDEVQSRYKGPLDAMEALEEVLPIRRGISRFYNGKSKSFASLREASSSVKDLAKPENAYMRRRRNLMAASVWDKNYKTSPLKTNSVVGGITKRITTANRTTALAFAVSMTAAAASGNNWDDSLSPNLTGASPLLRSCLNPQSSSTPKRNFSAWRSYSLADLQQCVVVPAVTGSSSCTASDKLDVKTTTSQT</sequence>
<dbReference type="EMBL" id="CM044704">
    <property type="protein sequence ID" value="KAI5669599.1"/>
    <property type="molecule type" value="Genomic_DNA"/>
</dbReference>
<evidence type="ECO:0000313" key="1">
    <source>
        <dbReference type="EMBL" id="KAI5669599.1"/>
    </source>
</evidence>
<proteinExistence type="predicted"/>
<keyword evidence="2" id="KW-1185">Reference proteome</keyword>
<reference evidence="2" key="1">
    <citation type="journal article" date="2023" name="Nat. Plants">
        <title>Single-cell RNA sequencing provides a high-resolution roadmap for understanding the multicellular compartmentation of specialized metabolism.</title>
        <authorList>
            <person name="Sun S."/>
            <person name="Shen X."/>
            <person name="Li Y."/>
            <person name="Li Y."/>
            <person name="Wang S."/>
            <person name="Li R."/>
            <person name="Zhang H."/>
            <person name="Shen G."/>
            <person name="Guo B."/>
            <person name="Wei J."/>
            <person name="Xu J."/>
            <person name="St-Pierre B."/>
            <person name="Chen S."/>
            <person name="Sun C."/>
        </authorList>
    </citation>
    <scope>NUCLEOTIDE SEQUENCE [LARGE SCALE GENOMIC DNA]</scope>
</reference>
<accession>A0ACC0BAB9</accession>
<name>A0ACC0BAB9_CATRO</name>
<organism evidence="1 2">
    <name type="scientific">Catharanthus roseus</name>
    <name type="common">Madagascar periwinkle</name>
    <name type="synonym">Vinca rosea</name>
    <dbReference type="NCBI Taxonomy" id="4058"/>
    <lineage>
        <taxon>Eukaryota</taxon>
        <taxon>Viridiplantae</taxon>
        <taxon>Streptophyta</taxon>
        <taxon>Embryophyta</taxon>
        <taxon>Tracheophyta</taxon>
        <taxon>Spermatophyta</taxon>
        <taxon>Magnoliopsida</taxon>
        <taxon>eudicotyledons</taxon>
        <taxon>Gunneridae</taxon>
        <taxon>Pentapetalae</taxon>
        <taxon>asterids</taxon>
        <taxon>lamiids</taxon>
        <taxon>Gentianales</taxon>
        <taxon>Apocynaceae</taxon>
        <taxon>Rauvolfioideae</taxon>
        <taxon>Vinceae</taxon>
        <taxon>Catharanthinae</taxon>
        <taxon>Catharanthus</taxon>
    </lineage>
</organism>
<protein>
    <submittedName>
        <fullName evidence="1">Uncharacterized protein</fullName>
    </submittedName>
</protein>
<dbReference type="Proteomes" id="UP001060085">
    <property type="component" value="Linkage Group LG04"/>
</dbReference>
<comment type="caution">
    <text evidence="1">The sequence shown here is derived from an EMBL/GenBank/DDBJ whole genome shotgun (WGS) entry which is preliminary data.</text>
</comment>
<gene>
    <name evidence="1" type="ORF">M9H77_19452</name>
</gene>
<evidence type="ECO:0000313" key="2">
    <source>
        <dbReference type="Proteomes" id="UP001060085"/>
    </source>
</evidence>